<accession>A0A085MU56</accession>
<evidence type="ECO:0000313" key="2">
    <source>
        <dbReference type="EMBL" id="KFD60752.1"/>
    </source>
</evidence>
<reference evidence="2 3" key="1">
    <citation type="journal article" date="2014" name="Nat. Genet.">
        <title>Genome and transcriptome of the porcine whipworm Trichuris suis.</title>
        <authorList>
            <person name="Jex A.R."/>
            <person name="Nejsum P."/>
            <person name="Schwarz E.M."/>
            <person name="Hu L."/>
            <person name="Young N.D."/>
            <person name="Hall R.S."/>
            <person name="Korhonen P.K."/>
            <person name="Liao S."/>
            <person name="Thamsborg S."/>
            <person name="Xia J."/>
            <person name="Xu P."/>
            <person name="Wang S."/>
            <person name="Scheerlinck J.P."/>
            <person name="Hofmann A."/>
            <person name="Sternberg P.W."/>
            <person name="Wang J."/>
            <person name="Gasser R.B."/>
        </authorList>
    </citation>
    <scope>NUCLEOTIDE SEQUENCE [LARGE SCALE GENOMIC DNA]</scope>
    <source>
        <strain evidence="2">DCEP-RM93F</strain>
        <strain evidence="1">DCEP-RM93M</strain>
    </source>
</reference>
<evidence type="ECO:0000313" key="3">
    <source>
        <dbReference type="Proteomes" id="UP000030764"/>
    </source>
</evidence>
<keyword evidence="3" id="KW-1185">Reference proteome</keyword>
<evidence type="ECO:0000313" key="1">
    <source>
        <dbReference type="EMBL" id="KFD46496.1"/>
    </source>
</evidence>
<dbReference type="EMBL" id="KL363368">
    <property type="protein sequence ID" value="KFD46496.1"/>
    <property type="molecule type" value="Genomic_DNA"/>
</dbReference>
<gene>
    <name evidence="1" type="ORF">M513_12638</name>
    <name evidence="2" type="ORF">M514_12638</name>
</gene>
<protein>
    <submittedName>
        <fullName evidence="2">Uncharacterized protein</fullName>
    </submittedName>
</protein>
<dbReference type="EMBL" id="KL367650">
    <property type="protein sequence ID" value="KFD60752.1"/>
    <property type="molecule type" value="Genomic_DNA"/>
</dbReference>
<proteinExistence type="predicted"/>
<sequence length="174" mass="19703">MNATYLSIREQYAFLRCVDNGFVGRVEPCAAAFGRQWYLPHRPLIRNESSTTRCRIVFNGSAVYQGVLLDQFYEMGPPLQRGLVSILLRFRRFRYGGGSRCGMIPVEGEGSRHGTDGISVHVTVLWIKLFTIFGRRSDTTPRAAASEVLKNIYVDDLVMSRISKEEAVSFQRDS</sequence>
<name>A0A085MU56_9BILA</name>
<dbReference type="Proteomes" id="UP000030764">
    <property type="component" value="Unassembled WGS sequence"/>
</dbReference>
<organism evidence="2">
    <name type="scientific">Trichuris suis</name>
    <name type="common">pig whipworm</name>
    <dbReference type="NCBI Taxonomy" id="68888"/>
    <lineage>
        <taxon>Eukaryota</taxon>
        <taxon>Metazoa</taxon>
        <taxon>Ecdysozoa</taxon>
        <taxon>Nematoda</taxon>
        <taxon>Enoplea</taxon>
        <taxon>Dorylaimia</taxon>
        <taxon>Trichinellida</taxon>
        <taxon>Trichuridae</taxon>
        <taxon>Trichuris</taxon>
    </lineage>
</organism>
<dbReference type="AlphaFoldDB" id="A0A085MU56"/>
<dbReference type="Proteomes" id="UP000030758">
    <property type="component" value="Unassembled WGS sequence"/>
</dbReference>